<feature type="binding site" evidence="10">
    <location>
        <position position="30"/>
    </location>
    <ligand>
        <name>NAD(+)</name>
        <dbReference type="ChEBI" id="CHEBI:57540"/>
    </ligand>
</feature>
<feature type="active site" description="Nucleophile" evidence="8">
    <location>
        <position position="279"/>
    </location>
</feature>
<dbReference type="SMART" id="SM00984">
    <property type="entry name" value="UDPG_MGDP_dh_C"/>
    <property type="match status" value="1"/>
</dbReference>
<reference evidence="12 13" key="1">
    <citation type="submission" date="2020-02" db="EMBL/GenBank/DDBJ databases">
        <authorList>
            <person name="Sun Q."/>
        </authorList>
    </citation>
    <scope>NUCLEOTIDE SEQUENCE [LARGE SCALE GENOMIC DNA]</scope>
    <source>
        <strain evidence="12 13">YIM 13062</strain>
    </source>
</reference>
<feature type="binding site" evidence="9">
    <location>
        <position position="276"/>
    </location>
    <ligand>
        <name>substrate</name>
    </ligand>
</feature>
<comment type="catalytic activity">
    <reaction evidence="6 7">
        <text>UDP-alpha-D-glucose + 2 NAD(+) + H2O = UDP-alpha-D-glucuronate + 2 NADH + 3 H(+)</text>
        <dbReference type="Rhea" id="RHEA:23596"/>
        <dbReference type="ChEBI" id="CHEBI:15377"/>
        <dbReference type="ChEBI" id="CHEBI:15378"/>
        <dbReference type="ChEBI" id="CHEBI:57540"/>
        <dbReference type="ChEBI" id="CHEBI:57945"/>
        <dbReference type="ChEBI" id="CHEBI:58052"/>
        <dbReference type="ChEBI" id="CHEBI:58885"/>
        <dbReference type="EC" id="1.1.1.22"/>
    </reaction>
</comment>
<dbReference type="InterPro" id="IPR036291">
    <property type="entry name" value="NAD(P)-bd_dom_sf"/>
</dbReference>
<comment type="pathway">
    <text evidence="1">Nucleotide-sugar biosynthesis; UDP-alpha-D-glucuronate biosynthesis; UDP-alpha-D-glucuronate from UDP-alpha-D-glucose: step 1/1.</text>
</comment>
<evidence type="ECO:0000259" key="11">
    <source>
        <dbReference type="SMART" id="SM00984"/>
    </source>
</evidence>
<evidence type="ECO:0000256" key="3">
    <source>
        <dbReference type="ARBA" id="ARBA00012954"/>
    </source>
</evidence>
<evidence type="ECO:0000256" key="2">
    <source>
        <dbReference type="ARBA" id="ARBA00006601"/>
    </source>
</evidence>
<dbReference type="GO" id="GO:0006065">
    <property type="term" value="P:UDP-glucuronate biosynthetic process"/>
    <property type="evidence" value="ECO:0007669"/>
    <property type="project" value="UniProtKB-UniPathway"/>
</dbReference>
<dbReference type="InterPro" id="IPR014026">
    <property type="entry name" value="UDP-Glc/GDP-Man_DH_dimer"/>
</dbReference>
<feature type="binding site" evidence="9">
    <location>
        <begin position="268"/>
        <end position="272"/>
    </location>
    <ligand>
        <name>substrate</name>
    </ligand>
</feature>
<dbReference type="EC" id="1.1.1.22" evidence="3 7"/>
<dbReference type="PIRSF" id="PIRSF000124">
    <property type="entry name" value="UDPglc_GDPman_dh"/>
    <property type="match status" value="1"/>
</dbReference>
<name>A0A846TXX4_9MICC</name>
<dbReference type="InterPro" id="IPR008927">
    <property type="entry name" value="6-PGluconate_DH-like_C_sf"/>
</dbReference>
<dbReference type="SUPFAM" id="SSF48179">
    <property type="entry name" value="6-phosphogluconate dehydrogenase C-terminal domain-like"/>
    <property type="match status" value="1"/>
</dbReference>
<feature type="binding site" evidence="10">
    <location>
        <position position="349"/>
    </location>
    <ligand>
        <name>NAD(+)</name>
        <dbReference type="ChEBI" id="CHEBI:57540"/>
    </ligand>
</feature>
<feature type="binding site" evidence="10">
    <location>
        <position position="282"/>
    </location>
    <ligand>
        <name>NAD(+)</name>
        <dbReference type="ChEBI" id="CHEBI:57540"/>
    </ligand>
</feature>
<evidence type="ECO:0000256" key="5">
    <source>
        <dbReference type="ARBA" id="ARBA00023027"/>
    </source>
</evidence>
<accession>A0A846TXX4</accession>
<gene>
    <name evidence="12" type="ORF">GTW58_04135</name>
</gene>
<dbReference type="Pfam" id="PF03721">
    <property type="entry name" value="UDPG_MGDP_dh_N"/>
    <property type="match status" value="1"/>
</dbReference>
<organism evidence="12 13">
    <name type="scientific">Kocuria subflava</name>
    <dbReference type="NCBI Taxonomy" id="1736139"/>
    <lineage>
        <taxon>Bacteria</taxon>
        <taxon>Bacillati</taxon>
        <taxon>Actinomycetota</taxon>
        <taxon>Actinomycetes</taxon>
        <taxon>Micrococcales</taxon>
        <taxon>Micrococcaceae</taxon>
        <taxon>Kocuria</taxon>
    </lineage>
</organism>
<dbReference type="Proteomes" id="UP000521379">
    <property type="component" value="Unassembled WGS sequence"/>
</dbReference>
<dbReference type="Gene3D" id="1.20.5.100">
    <property type="entry name" value="Cytochrome c1, transmembrane anchor, C-terminal"/>
    <property type="match status" value="1"/>
</dbReference>
<feature type="binding site" evidence="10">
    <location>
        <position position="122"/>
    </location>
    <ligand>
        <name>NAD(+)</name>
        <dbReference type="ChEBI" id="CHEBI:57540"/>
    </ligand>
</feature>
<dbReference type="PANTHER" id="PTHR43750">
    <property type="entry name" value="UDP-GLUCOSE 6-DEHYDROGENASE TUAD"/>
    <property type="match status" value="1"/>
</dbReference>
<feature type="binding site" evidence="9">
    <location>
        <position position="342"/>
    </location>
    <ligand>
        <name>substrate</name>
    </ligand>
</feature>
<dbReference type="PANTHER" id="PTHR43750:SF3">
    <property type="entry name" value="UDP-GLUCOSE 6-DEHYDROGENASE TUAD"/>
    <property type="match status" value="1"/>
</dbReference>
<evidence type="ECO:0000256" key="6">
    <source>
        <dbReference type="ARBA" id="ARBA00047473"/>
    </source>
</evidence>
<evidence type="ECO:0000313" key="12">
    <source>
        <dbReference type="EMBL" id="NKE09145.1"/>
    </source>
</evidence>
<dbReference type="PIRSF" id="PIRSF500134">
    <property type="entry name" value="UDPglc_DH_bac"/>
    <property type="match status" value="1"/>
</dbReference>
<dbReference type="GO" id="GO:0000271">
    <property type="term" value="P:polysaccharide biosynthetic process"/>
    <property type="evidence" value="ECO:0007669"/>
    <property type="project" value="InterPro"/>
</dbReference>
<sequence>MKITVLGTGYLGATHAASMAEMGFEVLGLDVDPSKVEALSAGVLPFHEPGLAELLKKHVNSGRLRFTSDYAEAGAFGDVHFVGVGTPQRPGSYAADMSYVDSAVASIARHAQRDAVIVGKSTVPVGSARRLRELARQNAPAGVQVDLVWNPEFLREGHGVEDTLRPDRMVLGLPGHGAHHDDAAADPSDDQRLEAVMREVYAQQLEAQIPLIITDYETAELVKVAANSFLATKISFINSLSELTEAVGGDIRTLADAIGMDDRIGRKFLNAGVGFGGGCLPKDIRALRARASELGLDQSVRFLVEIDDINIRRRDHTVGVVTDMLGGSVMGKQVAVLGAAFKPESDDVRDSPALDIAARLHSIGADVHVYDPKANANAAKRYPRVDYVDSLPQAVARAEVVVLLTEWEEFRSMTPQQLAPLVKSRQILDGRNVLDPQQWQEQGWTYRALGRKG</sequence>
<dbReference type="SUPFAM" id="SSF51735">
    <property type="entry name" value="NAD(P)-binding Rossmann-fold domains"/>
    <property type="match status" value="1"/>
</dbReference>
<proteinExistence type="inferred from homology"/>
<dbReference type="InterPro" id="IPR028357">
    <property type="entry name" value="UDPglc_DH_bac"/>
</dbReference>
<evidence type="ECO:0000256" key="10">
    <source>
        <dbReference type="PIRSR" id="PIRSR500134-3"/>
    </source>
</evidence>
<feature type="binding site" evidence="10">
    <location>
        <position position="86"/>
    </location>
    <ligand>
        <name>NAD(+)</name>
        <dbReference type="ChEBI" id="CHEBI:57540"/>
    </ligand>
</feature>
<dbReference type="InterPro" id="IPR001732">
    <property type="entry name" value="UDP-Glc/GDP-Man_DH_N"/>
</dbReference>
<dbReference type="SUPFAM" id="SSF52413">
    <property type="entry name" value="UDP-glucose/GDP-mannose dehydrogenase C-terminal domain"/>
    <property type="match status" value="1"/>
</dbReference>
<protein>
    <recommendedName>
        <fullName evidence="3 7">UDP-glucose 6-dehydrogenase</fullName>
        <ecNumber evidence="3 7">1.1.1.22</ecNumber>
    </recommendedName>
</protein>
<evidence type="ECO:0000313" key="13">
    <source>
        <dbReference type="Proteomes" id="UP000521379"/>
    </source>
</evidence>
<feature type="binding site" evidence="9">
    <location>
        <begin position="153"/>
        <end position="156"/>
    </location>
    <ligand>
        <name>substrate</name>
    </ligand>
</feature>
<evidence type="ECO:0000256" key="4">
    <source>
        <dbReference type="ARBA" id="ARBA00023002"/>
    </source>
</evidence>
<evidence type="ECO:0000256" key="9">
    <source>
        <dbReference type="PIRSR" id="PIRSR500134-2"/>
    </source>
</evidence>
<keyword evidence="5 7" id="KW-0520">NAD</keyword>
<dbReference type="Pfam" id="PF00984">
    <property type="entry name" value="UDPG_MGDP_dh"/>
    <property type="match status" value="1"/>
</dbReference>
<feature type="binding site" evidence="10">
    <location>
        <position position="156"/>
    </location>
    <ligand>
        <name>NAD(+)</name>
        <dbReference type="ChEBI" id="CHEBI:57540"/>
    </ligand>
</feature>
<keyword evidence="13" id="KW-1185">Reference proteome</keyword>
<dbReference type="RefSeq" id="WP_119932580.1">
    <property type="nucleotide sequence ID" value="NZ_JAAVUN010000005.1"/>
</dbReference>
<dbReference type="Gene3D" id="3.40.50.720">
    <property type="entry name" value="NAD(P)-binding Rossmann-like Domain"/>
    <property type="match status" value="2"/>
</dbReference>
<dbReference type="EMBL" id="JAAVUN010000005">
    <property type="protein sequence ID" value="NKE09145.1"/>
    <property type="molecule type" value="Genomic_DNA"/>
</dbReference>
<comment type="caution">
    <text evidence="12">The sequence shown here is derived from an EMBL/GenBank/DDBJ whole genome shotgun (WGS) entry which is preliminary data.</text>
</comment>
<dbReference type="InterPro" id="IPR014027">
    <property type="entry name" value="UDP-Glc/GDP-Man_DH_C"/>
</dbReference>
<dbReference type="GO" id="GO:0003979">
    <property type="term" value="F:UDP-glucose 6-dehydrogenase activity"/>
    <property type="evidence" value="ECO:0007669"/>
    <property type="project" value="UniProtKB-EC"/>
</dbReference>
<dbReference type="InterPro" id="IPR036220">
    <property type="entry name" value="UDP-Glc/GDP-Man_DH_C_sf"/>
</dbReference>
<keyword evidence="4 7" id="KW-0560">Oxidoreductase</keyword>
<evidence type="ECO:0000256" key="8">
    <source>
        <dbReference type="PIRSR" id="PIRSR500134-1"/>
    </source>
</evidence>
<dbReference type="InterPro" id="IPR017476">
    <property type="entry name" value="UDP-Glc/GDP-Man"/>
</dbReference>
<dbReference type="AlphaFoldDB" id="A0A846TXX4"/>
<dbReference type="NCBIfam" id="TIGR03026">
    <property type="entry name" value="NDP-sugDHase"/>
    <property type="match status" value="1"/>
</dbReference>
<feature type="domain" description="UDP-glucose/GDP-mannose dehydrogenase C-terminal" evidence="11">
    <location>
        <begin position="335"/>
        <end position="436"/>
    </location>
</feature>
<evidence type="ECO:0000256" key="7">
    <source>
        <dbReference type="PIRNR" id="PIRNR000124"/>
    </source>
</evidence>
<feature type="binding site" evidence="9">
    <location>
        <position position="223"/>
    </location>
    <ligand>
        <name>substrate</name>
    </ligand>
</feature>
<dbReference type="GO" id="GO:0051287">
    <property type="term" value="F:NAD binding"/>
    <property type="evidence" value="ECO:0007669"/>
    <property type="project" value="InterPro"/>
</dbReference>
<comment type="similarity">
    <text evidence="2 7">Belongs to the UDP-glucose/GDP-mannose dehydrogenase family.</text>
</comment>
<dbReference type="Pfam" id="PF03720">
    <property type="entry name" value="UDPG_MGDP_dh_C"/>
    <property type="match status" value="1"/>
</dbReference>
<evidence type="ECO:0000256" key="1">
    <source>
        <dbReference type="ARBA" id="ARBA00004701"/>
    </source>
</evidence>
<dbReference type="UniPathway" id="UPA00038">
    <property type="reaction ID" value="UER00491"/>
</dbReference>
<feature type="binding site" evidence="10">
    <location>
        <position position="35"/>
    </location>
    <ligand>
        <name>NAD(+)</name>
        <dbReference type="ChEBI" id="CHEBI:57540"/>
    </ligand>
</feature>